<feature type="coiled-coil region" evidence="1">
    <location>
        <begin position="36"/>
        <end position="63"/>
    </location>
</feature>
<sequence>MVMSWLVGTLQSLGGLTDVASTISGMVYQHRHLDQLKRQNDLQEQWMARNEQLQRDAMQLTQDLAVNAPAMRVQAALNAGFDVVSARQLAGSTERRINGYLDQPIRTIDQAMAVQSRGNLTSLSNALATYQKGTQFGLKQPKGFKSPIAAEQSRGPTITLGPPPPSTNL</sequence>
<reference evidence="3" key="1">
    <citation type="submission" date="2019-07" db="EMBL/GenBank/DDBJ databases">
        <title>Genotype diversity of sapovirus in children with diarrhea in Taizhou City, China.</title>
        <authorList>
            <person name="Zhou C."/>
            <person name="Li W."/>
        </authorList>
    </citation>
    <scope>NUCLEOTIDE SEQUENCE</scope>
    <source>
        <strain evidence="3">TZ-Lib04-2</strain>
    </source>
</reference>
<proteinExistence type="predicted"/>
<dbReference type="Pfam" id="PF05752">
    <property type="entry name" value="Calici_MSP"/>
    <property type="match status" value="1"/>
</dbReference>
<protein>
    <submittedName>
        <fullName evidence="3">Minor structural protein</fullName>
    </submittedName>
</protein>
<keyword evidence="1" id="KW-0175">Coiled coil</keyword>
<dbReference type="EMBL" id="MN161594">
    <property type="protein sequence ID" value="QIE08086.1"/>
    <property type="molecule type" value="Genomic_RNA"/>
</dbReference>
<organism evidence="3">
    <name type="scientific">Sapovirus GV</name>
    <dbReference type="NCBI Taxonomy" id="515180"/>
    <lineage>
        <taxon>Viruses</taxon>
        <taxon>Riboviria</taxon>
        <taxon>Orthornavirae</taxon>
        <taxon>Pisuviricota</taxon>
        <taxon>Pisoniviricetes</taxon>
        <taxon>Picornavirales</taxon>
        <taxon>Caliciviridae</taxon>
        <taxon>Sapovirus</taxon>
        <taxon>Sapovirus sapporoense</taxon>
        <taxon>Sapporo virus</taxon>
    </lineage>
</organism>
<evidence type="ECO:0000256" key="1">
    <source>
        <dbReference type="SAM" id="Coils"/>
    </source>
</evidence>
<accession>A0A6G6CYU8</accession>
<gene>
    <name evidence="3" type="primary">ORF2</name>
</gene>
<evidence type="ECO:0000313" key="3">
    <source>
        <dbReference type="EMBL" id="QIE08086.1"/>
    </source>
</evidence>
<name>A0A6G6CYU8_9CALI</name>
<dbReference type="InterPro" id="IPR008437">
    <property type="entry name" value="Minor_structural_calicivir"/>
</dbReference>
<feature type="region of interest" description="Disordered" evidence="2">
    <location>
        <begin position="147"/>
        <end position="169"/>
    </location>
</feature>
<evidence type="ECO:0000256" key="2">
    <source>
        <dbReference type="SAM" id="MobiDB-lite"/>
    </source>
</evidence>